<evidence type="ECO:0008006" key="7">
    <source>
        <dbReference type="Google" id="ProtNLM"/>
    </source>
</evidence>
<feature type="domain" description="C2" evidence="3">
    <location>
        <begin position="86"/>
        <end position="209"/>
    </location>
</feature>
<keyword evidence="6" id="KW-1185">Reference proteome</keyword>
<evidence type="ECO:0000256" key="1">
    <source>
        <dbReference type="ARBA" id="ARBA00005823"/>
    </source>
</evidence>
<dbReference type="PROSITE" id="PS50004">
    <property type="entry name" value="C2"/>
    <property type="match status" value="1"/>
</dbReference>
<evidence type="ECO:0000256" key="2">
    <source>
        <dbReference type="ARBA" id="ARBA00022483"/>
    </source>
</evidence>
<feature type="domain" description="MHD2" evidence="4">
    <location>
        <begin position="1"/>
        <end position="71"/>
    </location>
</feature>
<dbReference type="InterPro" id="IPR014772">
    <property type="entry name" value="Munc13_dom-2"/>
</dbReference>
<dbReference type="PRINTS" id="PR00360">
    <property type="entry name" value="C2DOMAIN"/>
</dbReference>
<reference evidence="5" key="1">
    <citation type="submission" date="2023-06" db="EMBL/GenBank/DDBJ databases">
        <authorList>
            <person name="Delattre M."/>
        </authorList>
    </citation>
    <scope>NUCLEOTIDE SEQUENCE</scope>
    <source>
        <strain evidence="5">AF72</strain>
    </source>
</reference>
<dbReference type="GO" id="GO:0006887">
    <property type="term" value="P:exocytosis"/>
    <property type="evidence" value="ECO:0007669"/>
    <property type="project" value="UniProtKB-KW"/>
</dbReference>
<evidence type="ECO:0000313" key="6">
    <source>
        <dbReference type="Proteomes" id="UP001177023"/>
    </source>
</evidence>
<comment type="caution">
    <text evidence="5">The sequence shown here is derived from an EMBL/GenBank/DDBJ whole genome shotgun (WGS) entry which is preliminary data.</text>
</comment>
<dbReference type="SUPFAM" id="SSF49562">
    <property type="entry name" value="C2 domain (Calcium/lipid-binding domain, CaLB)"/>
    <property type="match status" value="1"/>
</dbReference>
<evidence type="ECO:0000259" key="4">
    <source>
        <dbReference type="PROSITE" id="PS51259"/>
    </source>
</evidence>
<dbReference type="EMBL" id="CATQJA010002698">
    <property type="protein sequence ID" value="CAJ0584551.1"/>
    <property type="molecule type" value="Genomic_DNA"/>
</dbReference>
<organism evidence="5 6">
    <name type="scientific">Mesorhabditis spiculigera</name>
    <dbReference type="NCBI Taxonomy" id="96644"/>
    <lineage>
        <taxon>Eukaryota</taxon>
        <taxon>Metazoa</taxon>
        <taxon>Ecdysozoa</taxon>
        <taxon>Nematoda</taxon>
        <taxon>Chromadorea</taxon>
        <taxon>Rhabditida</taxon>
        <taxon>Rhabditina</taxon>
        <taxon>Rhabditomorpha</taxon>
        <taxon>Rhabditoidea</taxon>
        <taxon>Rhabditidae</taxon>
        <taxon>Mesorhabditinae</taxon>
        <taxon>Mesorhabditis</taxon>
    </lineage>
</organism>
<gene>
    <name evidence="5" type="ORF">MSPICULIGERA_LOCUS22600</name>
</gene>
<evidence type="ECO:0000259" key="3">
    <source>
        <dbReference type="PROSITE" id="PS50004"/>
    </source>
</evidence>
<protein>
    <recommendedName>
        <fullName evidence="7">C2 domain-containing protein</fullName>
    </recommendedName>
</protein>
<dbReference type="Proteomes" id="UP001177023">
    <property type="component" value="Unassembled WGS sequence"/>
</dbReference>
<feature type="non-terminal residue" evidence="5">
    <location>
        <position position="1"/>
    </location>
</feature>
<keyword evidence="2" id="KW-0268">Exocytosis</keyword>
<dbReference type="InterPro" id="IPR052095">
    <property type="entry name" value="UNC-13_domain"/>
</dbReference>
<dbReference type="Pfam" id="PF00168">
    <property type="entry name" value="C2"/>
    <property type="match status" value="1"/>
</dbReference>
<evidence type="ECO:0000313" key="5">
    <source>
        <dbReference type="EMBL" id="CAJ0584551.1"/>
    </source>
</evidence>
<accession>A0AA36DC34</accession>
<dbReference type="Gene3D" id="2.60.40.150">
    <property type="entry name" value="C2 domain"/>
    <property type="match status" value="1"/>
</dbReference>
<dbReference type="InterPro" id="IPR000008">
    <property type="entry name" value="C2_dom"/>
</dbReference>
<name>A0AA36DC34_9BILA</name>
<dbReference type="CDD" id="cd04009">
    <property type="entry name" value="C2B_Munc13-like"/>
    <property type="match status" value="1"/>
</dbReference>
<proteinExistence type="inferred from homology"/>
<comment type="similarity">
    <text evidence="1">Belongs to the unc-13 family.</text>
</comment>
<dbReference type="PANTHER" id="PTHR45999:SF9">
    <property type="entry name" value="BAI1-ASSOCIATED PROTEIN 3"/>
    <property type="match status" value="1"/>
</dbReference>
<sequence>MLLRGCVDENPGMEPQFYQRLFDSWAVLVDFFHAGGKGISMEQLETTPQHMDLTRILSLNQTPTEHLIEKYYKELLKQQNEVTDCKYGILNLRAYYNAKSQTLRLDVIGAKQVIPLDTNGLSDPFVVIELVPRAKFSSQPVLKTKVMPKTLNPIFDETFEFHIPQKVPPGALLHFTVMDHDYLRSNDFAGEAYLELIDVPGFSPTTAPTTLRQFNLVLIHPVNNCKDVFQVLDSRKEDKEAQDFLRNVQLNY</sequence>
<dbReference type="PANTHER" id="PTHR45999">
    <property type="entry name" value="UNC-13-4A, ISOFORM B"/>
    <property type="match status" value="1"/>
</dbReference>
<dbReference type="SMART" id="SM00239">
    <property type="entry name" value="C2"/>
    <property type="match status" value="1"/>
</dbReference>
<dbReference type="GO" id="GO:0099503">
    <property type="term" value="C:secretory vesicle"/>
    <property type="evidence" value="ECO:0007669"/>
    <property type="project" value="TreeGrafter"/>
</dbReference>
<dbReference type="InterPro" id="IPR035892">
    <property type="entry name" value="C2_domain_sf"/>
</dbReference>
<dbReference type="PROSITE" id="PS51259">
    <property type="entry name" value="MHD2"/>
    <property type="match status" value="1"/>
</dbReference>
<dbReference type="AlphaFoldDB" id="A0AA36DC34"/>